<dbReference type="RefSeq" id="WP_344222905.1">
    <property type="nucleotide sequence ID" value="NZ_BAAABP010000005.1"/>
</dbReference>
<protein>
    <recommendedName>
        <fullName evidence="4">FtsK domain-containing protein</fullName>
    </recommendedName>
</protein>
<evidence type="ECO:0008006" key="4">
    <source>
        <dbReference type="Google" id="ProtNLM"/>
    </source>
</evidence>
<gene>
    <name evidence="2" type="ORF">Afe05nite_81160</name>
</gene>
<name>A0A919MDX8_9ACTN</name>
<dbReference type="Gene3D" id="3.40.50.300">
    <property type="entry name" value="P-loop containing nucleotide triphosphate hydrolases"/>
    <property type="match status" value="1"/>
</dbReference>
<comment type="caution">
    <text evidence="2">The sequence shown here is derived from an EMBL/GenBank/DDBJ whole genome shotgun (WGS) entry which is preliminary data.</text>
</comment>
<evidence type="ECO:0000313" key="2">
    <source>
        <dbReference type="EMBL" id="GIE16276.1"/>
    </source>
</evidence>
<accession>A0A919MDX8</accession>
<keyword evidence="3" id="KW-1185">Reference proteome</keyword>
<dbReference type="AlphaFoldDB" id="A0A919MDX8"/>
<evidence type="ECO:0000256" key="1">
    <source>
        <dbReference type="SAM" id="MobiDB-lite"/>
    </source>
</evidence>
<evidence type="ECO:0000313" key="3">
    <source>
        <dbReference type="Proteomes" id="UP000598174"/>
    </source>
</evidence>
<feature type="region of interest" description="Disordered" evidence="1">
    <location>
        <begin position="1"/>
        <end position="26"/>
    </location>
</feature>
<dbReference type="EMBL" id="BOMM01000081">
    <property type="protein sequence ID" value="GIE16276.1"/>
    <property type="molecule type" value="Genomic_DNA"/>
</dbReference>
<dbReference type="Proteomes" id="UP000598174">
    <property type="component" value="Unassembled WGS sequence"/>
</dbReference>
<organism evidence="2 3">
    <name type="scientific">Paractinoplanes ferrugineus</name>
    <dbReference type="NCBI Taxonomy" id="113564"/>
    <lineage>
        <taxon>Bacteria</taxon>
        <taxon>Bacillati</taxon>
        <taxon>Actinomycetota</taxon>
        <taxon>Actinomycetes</taxon>
        <taxon>Micromonosporales</taxon>
        <taxon>Micromonosporaceae</taxon>
        <taxon>Paractinoplanes</taxon>
    </lineage>
</organism>
<dbReference type="SUPFAM" id="SSF52540">
    <property type="entry name" value="P-loop containing nucleoside triphosphate hydrolases"/>
    <property type="match status" value="1"/>
</dbReference>
<dbReference type="InterPro" id="IPR027417">
    <property type="entry name" value="P-loop_NTPase"/>
</dbReference>
<proteinExistence type="predicted"/>
<sequence length="795" mass="85268">MAAPTTAPRPAAPPMNTKPPAGATKMSKIYLDERGIPQRSVTPVPVDENEHRTAHLQYRCPQLRTVNGGGKERCGTAEWLLPEEEKPFCPRHGKQLEADKSGPSAAQRTIQEALRLHGRSAAPWLAPLAAGVLDAGAHLAEVGALETGAIAPVLTGGAYLVAKRTLTKRALKRGRIERGQKTGRRIAALKVESRRYAWYAGEAGLWLAALAGTDITHLPGVLVAGAGMLRWGFASRLWWQSAEQRRERGDVKVAVPDEAAEATLVEAPDPVRLRAVTTWAALIGCTAGPLAGTELVDFQRLPACEVGASERTQLPNWSAKVVAKVEGSINMRESRPNLLGRIAAAYRCTYADVSFSADESDLSVGWLRVQPDNPLAETRMWTGPAASDWKRGTSIAGRFDDGQQIIYQWWTKTGAAHDLISGCTGSGKSEFVVQLILASLHSNGLVLDWVGDPQGGQSYGALKDAVDWFARDKSEIKLMLLAAVKEMQRRNDELSRNNIKTWFATKAMPLLVITLDEVQSYIDDPDILTLVEMLVGQARKCGIKMRLITQVPAAYNLGGSTYIKEQLKAGQTVIFRAMTDVAGRSAVDGDVPVDPTMLPLVWGKNTCAAGEGTAGLMFLQGVNGRDVYGRSDYTGDKMEKWLVDPNGDPSVCPGVFGPEAQQESGVLWGDRKERAIRLLRQGRSDADILPGGRAVELIEQASATFVDAAGDAPVAPPPVAQSAKDKVLSAVRDLTVERGSAEKKAVVARLDGVVAANTVTSALTDLLASSAILRVTNGVYAVPGVTRSQSPGVPA</sequence>
<reference evidence="2" key="1">
    <citation type="submission" date="2021-01" db="EMBL/GenBank/DDBJ databases">
        <title>Whole genome shotgun sequence of Actinoplanes ferrugineus NBRC 15555.</title>
        <authorList>
            <person name="Komaki H."/>
            <person name="Tamura T."/>
        </authorList>
    </citation>
    <scope>NUCLEOTIDE SEQUENCE</scope>
    <source>
        <strain evidence="2">NBRC 15555</strain>
    </source>
</reference>